<dbReference type="InterPro" id="IPR006660">
    <property type="entry name" value="Arsenate_reductase-like"/>
</dbReference>
<comment type="similarity">
    <text evidence="1">Belongs to the ArsC family.</text>
</comment>
<proteinExistence type="inferred from homology"/>
<organism evidence="2 3">
    <name type="scientific">Lactococcus petauri</name>
    <dbReference type="NCBI Taxonomy" id="1940789"/>
    <lineage>
        <taxon>Bacteria</taxon>
        <taxon>Bacillati</taxon>
        <taxon>Bacillota</taxon>
        <taxon>Bacilli</taxon>
        <taxon>Lactobacillales</taxon>
        <taxon>Streptococcaceae</taxon>
        <taxon>Lactococcus</taxon>
    </lineage>
</organism>
<dbReference type="PROSITE" id="PS51353">
    <property type="entry name" value="ARSC"/>
    <property type="match status" value="1"/>
</dbReference>
<evidence type="ECO:0000313" key="2">
    <source>
        <dbReference type="EMBL" id="OUK04694.1"/>
    </source>
</evidence>
<dbReference type="SUPFAM" id="SSF52833">
    <property type="entry name" value="Thioredoxin-like"/>
    <property type="match status" value="1"/>
</dbReference>
<sequence length="118" mass="13977">MENLILYYKENSEQCSQAIKWLKAHNLAVELREIESITRREIFQLIYLSGMDLPDILTKLNKYSLKQQVKIKYLSRLRFGESLIYLEKHSELLEVPIILSNEHSLSGYNEQKIQTFLT</sequence>
<evidence type="ECO:0000256" key="1">
    <source>
        <dbReference type="PROSITE-ProRule" id="PRU01282"/>
    </source>
</evidence>
<protein>
    <recommendedName>
        <fullName evidence="4">Arsenate reductase</fullName>
    </recommendedName>
</protein>
<reference evidence="2 3" key="1">
    <citation type="submission" date="2017-02" db="EMBL/GenBank/DDBJ databases">
        <authorList>
            <person name="Peterson S.W."/>
        </authorList>
    </citation>
    <scope>NUCLEOTIDE SEQUENCE [LARGE SCALE GENOMIC DNA]</scope>
    <source>
        <strain evidence="2">159469</strain>
    </source>
</reference>
<comment type="caution">
    <text evidence="2">The sequence shown here is derived from an EMBL/GenBank/DDBJ whole genome shotgun (WGS) entry which is preliminary data.</text>
</comment>
<evidence type="ECO:0000313" key="3">
    <source>
        <dbReference type="Proteomes" id="UP000194606"/>
    </source>
</evidence>
<dbReference type="EMBL" id="MUIZ01000002">
    <property type="protein sequence ID" value="OUK04694.1"/>
    <property type="molecule type" value="Genomic_DNA"/>
</dbReference>
<accession>A0A252CDQ1</accession>
<dbReference type="Proteomes" id="UP000194606">
    <property type="component" value="Unassembled WGS sequence"/>
</dbReference>
<dbReference type="RefSeq" id="WP_086582398.1">
    <property type="nucleotide sequence ID" value="NZ_CP127854.1"/>
</dbReference>
<name>A0A252CDQ1_9LACT</name>
<dbReference type="InterPro" id="IPR036249">
    <property type="entry name" value="Thioredoxin-like_sf"/>
</dbReference>
<evidence type="ECO:0008006" key="4">
    <source>
        <dbReference type="Google" id="ProtNLM"/>
    </source>
</evidence>
<dbReference type="Gene3D" id="3.40.30.10">
    <property type="entry name" value="Glutaredoxin"/>
    <property type="match status" value="1"/>
</dbReference>
<gene>
    <name evidence="2" type="ORF">BZZ03_02700</name>
</gene>
<dbReference type="AlphaFoldDB" id="A0A252CDQ1"/>